<accession>A0ABR2I9D4</accession>
<dbReference type="Gene3D" id="3.30.559.10">
    <property type="entry name" value="Chloramphenicol acetyltransferase-like domain"/>
    <property type="match status" value="2"/>
</dbReference>
<organism evidence="1 2">
    <name type="scientific">Apiospora arundinis</name>
    <dbReference type="NCBI Taxonomy" id="335852"/>
    <lineage>
        <taxon>Eukaryota</taxon>
        <taxon>Fungi</taxon>
        <taxon>Dikarya</taxon>
        <taxon>Ascomycota</taxon>
        <taxon>Pezizomycotina</taxon>
        <taxon>Sordariomycetes</taxon>
        <taxon>Xylariomycetidae</taxon>
        <taxon>Amphisphaeriales</taxon>
        <taxon>Apiosporaceae</taxon>
        <taxon>Apiospora</taxon>
    </lineage>
</organism>
<dbReference type="Proteomes" id="UP001390339">
    <property type="component" value="Unassembled WGS sequence"/>
</dbReference>
<reference evidence="1 2" key="1">
    <citation type="journal article" date="2024" name="IMA Fungus">
        <title>Apiospora arundinis, a panoply of carbohydrate-active enzymes and secondary metabolites.</title>
        <authorList>
            <person name="Sorensen T."/>
            <person name="Petersen C."/>
            <person name="Muurmann A.T."/>
            <person name="Christiansen J.V."/>
            <person name="Brundto M.L."/>
            <person name="Overgaard C.K."/>
            <person name="Boysen A.T."/>
            <person name="Wollenberg R.D."/>
            <person name="Larsen T.O."/>
            <person name="Sorensen J.L."/>
            <person name="Nielsen K.L."/>
            <person name="Sondergaard T.E."/>
        </authorList>
    </citation>
    <scope>NUCLEOTIDE SEQUENCE [LARGE SCALE GENOMIC DNA]</scope>
    <source>
        <strain evidence="1 2">AAU 773</strain>
    </source>
</reference>
<protein>
    <submittedName>
        <fullName evidence="1">Transcriptional regulator sdnM</fullName>
    </submittedName>
</protein>
<dbReference type="EMBL" id="JAPCWZ010000006">
    <property type="protein sequence ID" value="KAK8859608.1"/>
    <property type="molecule type" value="Genomic_DNA"/>
</dbReference>
<keyword evidence="2" id="KW-1185">Reference proteome</keyword>
<dbReference type="InterPro" id="IPR023213">
    <property type="entry name" value="CAT-like_dom_sf"/>
</dbReference>
<evidence type="ECO:0000313" key="2">
    <source>
        <dbReference type="Proteomes" id="UP001390339"/>
    </source>
</evidence>
<gene>
    <name evidence="1" type="ORF">PGQ11_010342</name>
</gene>
<name>A0ABR2I9D4_9PEZI</name>
<sequence length="498" mass="56624">MASEQIIPVHEFDSMAVYPNIVLSLMLKCDQILDPIILRDSMIELVNREGWCKLGSRLKRNEHGRLVYHLPAKFDENTPAITFTHEKHDTDLENHPIGCKIPRHPDPDKPSVVANPAEFDTLARRADAPRNLDDFINRDLPQLELHVVSFRNATIVSVSCLHSLLDGMGLGSQGLFNGWMLVLQGRQDEIPPACGFDHDLLKDLGKRPTEEHKYHRFRMGGWCMIWYLLRRAFQFLWHRAEEGRIVCIPASFMQQLRQSILEELEAGAGSADTWAGESGKDEKGKKPWVSEGDVLVAWWTRYATLHLRNKPNKTICVSNAYNLRRILSGNLLPAGHAYLSNAVLGLFMLPKARDIFERPLSWMAAQMRRSIVETGTRGQVEALIADVMPDWSRPASFRMYGDPGMHMVVFTNWTQAQFYQVDLSPAAVDRETDGEGQQRPLMPSFVSYRISSKIWPMRDSFCIIGKDCEGRYWIGGVLQKGLWAKIDKELEKGTTVGV</sequence>
<evidence type="ECO:0000313" key="1">
    <source>
        <dbReference type="EMBL" id="KAK8859608.1"/>
    </source>
</evidence>
<proteinExistence type="predicted"/>
<comment type="caution">
    <text evidence="1">The sequence shown here is derived from an EMBL/GenBank/DDBJ whole genome shotgun (WGS) entry which is preliminary data.</text>
</comment>